<protein>
    <recommendedName>
        <fullName evidence="5">TIR domain-containing protein</fullName>
    </recommendedName>
</protein>
<feature type="transmembrane region" description="Helical" evidence="2">
    <location>
        <begin position="35"/>
        <end position="58"/>
    </location>
</feature>
<evidence type="ECO:0000256" key="2">
    <source>
        <dbReference type="SAM" id="Phobius"/>
    </source>
</evidence>
<comment type="caution">
    <text evidence="3">The sequence shown here is derived from an EMBL/GenBank/DDBJ whole genome shotgun (WGS) entry which is preliminary data.</text>
</comment>
<feature type="region of interest" description="Disordered" evidence="1">
    <location>
        <begin position="288"/>
        <end position="382"/>
    </location>
</feature>
<feature type="compositionally biased region" description="Polar residues" evidence="1">
    <location>
        <begin position="715"/>
        <end position="729"/>
    </location>
</feature>
<organism evidence="3 4">
    <name type="scientific">Diacronema lutheri</name>
    <name type="common">Unicellular marine alga</name>
    <name type="synonym">Monochrysis lutheri</name>
    <dbReference type="NCBI Taxonomy" id="2081491"/>
    <lineage>
        <taxon>Eukaryota</taxon>
        <taxon>Haptista</taxon>
        <taxon>Haptophyta</taxon>
        <taxon>Pavlovophyceae</taxon>
        <taxon>Pavlovales</taxon>
        <taxon>Pavlovaceae</taxon>
        <taxon>Diacronema</taxon>
    </lineage>
</organism>
<feature type="transmembrane region" description="Helical" evidence="2">
    <location>
        <begin position="177"/>
        <end position="199"/>
    </location>
</feature>
<dbReference type="OrthoDB" id="423576at2759"/>
<evidence type="ECO:0000256" key="1">
    <source>
        <dbReference type="SAM" id="MobiDB-lite"/>
    </source>
</evidence>
<name>A0A8J6C4C9_DIALT</name>
<proteinExistence type="predicted"/>
<feature type="compositionally biased region" description="Low complexity" evidence="1">
    <location>
        <begin position="372"/>
        <end position="381"/>
    </location>
</feature>
<dbReference type="Proteomes" id="UP000751190">
    <property type="component" value="Unassembled WGS sequence"/>
</dbReference>
<keyword evidence="2" id="KW-0472">Membrane</keyword>
<keyword evidence="4" id="KW-1185">Reference proteome</keyword>
<dbReference type="EMBL" id="JAGTXO010000025">
    <property type="protein sequence ID" value="KAG8461602.1"/>
    <property type="molecule type" value="Genomic_DNA"/>
</dbReference>
<feature type="transmembrane region" description="Helical" evidence="2">
    <location>
        <begin position="70"/>
        <end position="96"/>
    </location>
</feature>
<evidence type="ECO:0000313" key="3">
    <source>
        <dbReference type="EMBL" id="KAG8461602.1"/>
    </source>
</evidence>
<feature type="region of interest" description="Disordered" evidence="1">
    <location>
        <begin position="707"/>
        <end position="735"/>
    </location>
</feature>
<gene>
    <name evidence="3" type="ORF">KFE25_001206</name>
</gene>
<accession>A0A8J6C4C9</accession>
<reference evidence="3" key="1">
    <citation type="submission" date="2021-05" db="EMBL/GenBank/DDBJ databases">
        <title>The genome of the haptophyte Pavlova lutheri (Diacronema luteri, Pavlovales) - a model for lipid biosynthesis in eukaryotic algae.</title>
        <authorList>
            <person name="Hulatt C.J."/>
            <person name="Posewitz M.C."/>
        </authorList>
    </citation>
    <scope>NUCLEOTIDE SEQUENCE</scope>
    <source>
        <strain evidence="3">NIVA-4/92</strain>
    </source>
</reference>
<evidence type="ECO:0000313" key="4">
    <source>
        <dbReference type="Proteomes" id="UP000751190"/>
    </source>
</evidence>
<sequence length="735" mass="77291">MATLGGERGVGAAGMNLHERINFLRQERIARLLHIQLPIVICGVACVLAGVATVSIAPDAWQAGYVPLHIGPFLLLLAVVPSIAAALRICVLLLALCLTYMSLALLVGAAAGLSGCARAAGGVARDAARTPSGAQCGRAGVTLAVGIVAALLALNVGSLYIVLAFHVGRARAVLRAVWRAMGVAQLALCVWYCAQLGALLAETVGSPPAEVALFAALALVSLGLGGLSLWEPLPRVVHAFLAHRGSRVGAAAGVAELFHGLSADEVIAHARLTFRAIRLDKLRREHFAQRSPPADAVTRTRRTPSGIVQIPASASHGSSGDEADLRGGGSLPTQRSVRTMAPSVSPFSRRRVLPTAAPAAPAAGVQDQLPRSGSAESGADEAAWREELRGMRAAEHSAVASAAGSSAVGEDGQGSPCLAPVVMNSAISSTPAPTPSGAPRPRRQTYRERLPSMPLLSALLSAASLAPVEPADDEAAEHDAGLRRALFLLSEPAALGAVDVFISHSWRDDADAKWAALQSWRDAFVIAHKREPLCWYDKACIDPDHLQDQLGSLPVYLAGCKTLLALVGPTYWSRLWCVIEMFVHFEMGASIERVQMVQFGFADGERLSESEIDVTKASATDPADEERLRAVIEGSGEGLDGLNEWLRKLVRSYAHRDREISGRGECDSAGIRSRLSASAPAQVANFFATRRTNDASVSPHGRFGILSLSPGPSHARSSSPSNERASQGLSAVVER</sequence>
<dbReference type="AlphaFoldDB" id="A0A8J6C4C9"/>
<keyword evidence="2" id="KW-1133">Transmembrane helix</keyword>
<keyword evidence="2" id="KW-0812">Transmembrane</keyword>
<evidence type="ECO:0008006" key="5">
    <source>
        <dbReference type="Google" id="ProtNLM"/>
    </source>
</evidence>
<feature type="transmembrane region" description="Helical" evidence="2">
    <location>
        <begin position="141"/>
        <end position="165"/>
    </location>
</feature>